<proteinExistence type="predicted"/>
<dbReference type="AlphaFoldDB" id="A0A0E9P8E1"/>
<organism evidence="1">
    <name type="scientific">Anguilla anguilla</name>
    <name type="common">European freshwater eel</name>
    <name type="synonym">Muraena anguilla</name>
    <dbReference type="NCBI Taxonomy" id="7936"/>
    <lineage>
        <taxon>Eukaryota</taxon>
        <taxon>Metazoa</taxon>
        <taxon>Chordata</taxon>
        <taxon>Craniata</taxon>
        <taxon>Vertebrata</taxon>
        <taxon>Euteleostomi</taxon>
        <taxon>Actinopterygii</taxon>
        <taxon>Neopterygii</taxon>
        <taxon>Teleostei</taxon>
        <taxon>Anguilliformes</taxon>
        <taxon>Anguillidae</taxon>
        <taxon>Anguilla</taxon>
    </lineage>
</organism>
<dbReference type="EMBL" id="GBXM01107676">
    <property type="protein sequence ID" value="JAH00901.1"/>
    <property type="molecule type" value="Transcribed_RNA"/>
</dbReference>
<reference evidence="1" key="1">
    <citation type="submission" date="2014-11" db="EMBL/GenBank/DDBJ databases">
        <authorList>
            <person name="Amaro Gonzalez C."/>
        </authorList>
    </citation>
    <scope>NUCLEOTIDE SEQUENCE</scope>
</reference>
<reference evidence="1" key="2">
    <citation type="journal article" date="2015" name="Fish Shellfish Immunol.">
        <title>Early steps in the European eel (Anguilla anguilla)-Vibrio vulnificus interaction in the gills: Role of the RtxA13 toxin.</title>
        <authorList>
            <person name="Callol A."/>
            <person name="Pajuelo D."/>
            <person name="Ebbesson L."/>
            <person name="Teles M."/>
            <person name="MacKenzie S."/>
            <person name="Amaro C."/>
        </authorList>
    </citation>
    <scope>NUCLEOTIDE SEQUENCE</scope>
</reference>
<accession>A0A0E9P8E1</accession>
<protein>
    <submittedName>
        <fullName evidence="1">Uncharacterized protein</fullName>
    </submittedName>
</protein>
<evidence type="ECO:0000313" key="1">
    <source>
        <dbReference type="EMBL" id="JAH00901.1"/>
    </source>
</evidence>
<name>A0A0E9P8E1_ANGAN</name>
<sequence>MALQKKDHPFVFNVLYLQYLTFNRPINYVPVFFVFCVESKYFIVSINYFNFDDLKLNVLFIQSLVITDYEKKKT</sequence>